<dbReference type="Proteomes" id="UP000197032">
    <property type="component" value="Unassembled WGS sequence"/>
</dbReference>
<organism evidence="1 2">
    <name type="scientific">Calderihabitans maritimus</name>
    <dbReference type="NCBI Taxonomy" id="1246530"/>
    <lineage>
        <taxon>Bacteria</taxon>
        <taxon>Bacillati</taxon>
        <taxon>Bacillota</taxon>
        <taxon>Clostridia</taxon>
        <taxon>Neomoorellales</taxon>
        <taxon>Calderihabitantaceae</taxon>
        <taxon>Calderihabitans</taxon>
    </lineage>
</organism>
<evidence type="ECO:0000313" key="1">
    <source>
        <dbReference type="EMBL" id="GAW92453.1"/>
    </source>
</evidence>
<comment type="caution">
    <text evidence="1">The sequence shown here is derived from an EMBL/GenBank/DDBJ whole genome shotgun (WGS) entry which is preliminary data.</text>
</comment>
<name>A0A1Z5HSF4_9FIRM</name>
<keyword evidence="2" id="KW-1185">Reference proteome</keyword>
<proteinExistence type="predicted"/>
<dbReference type="EMBL" id="BDGJ01000081">
    <property type="protein sequence ID" value="GAW92453.1"/>
    <property type="molecule type" value="Genomic_DNA"/>
</dbReference>
<gene>
    <name evidence="1" type="ORF">KKC1_16070</name>
</gene>
<evidence type="ECO:0000313" key="2">
    <source>
        <dbReference type="Proteomes" id="UP000197032"/>
    </source>
</evidence>
<sequence length="145" mass="17146">MEYLEKYIEGEDVKVPVRGGHSTILSDHEISEYFSLERFPLFGLRCDFHTCCRHLRRELAEDKEAQEIISQATSFQELIKSFIRRPSDVHSLRGQALQKVTGLHPVFLDWISDPYWEDGQFPFNNFPEKEFAIWEKYKKSMNSID</sequence>
<dbReference type="AlphaFoldDB" id="A0A1Z5HSF4"/>
<protein>
    <submittedName>
        <fullName evidence="1">Uncharacterized protein</fullName>
    </submittedName>
</protein>
<reference evidence="2" key="1">
    <citation type="journal article" date="2017" name="Appl. Environ. Microbiol.">
        <title>Genomic analysis of Calderihabitans maritimus KKC1, a thermophilic hydrogenogenic carboxydotrophic bacterium isolated from marine sediment.</title>
        <authorList>
            <person name="Omae K."/>
            <person name="Yoneda Y."/>
            <person name="Fukuyama Y."/>
            <person name="Yoshida T."/>
            <person name="Sako Y."/>
        </authorList>
    </citation>
    <scope>NUCLEOTIDE SEQUENCE [LARGE SCALE GENOMIC DNA]</scope>
    <source>
        <strain evidence="2">KKC1</strain>
    </source>
</reference>
<accession>A0A1Z5HSF4</accession>